<dbReference type="Proteomes" id="UP000191988">
    <property type="component" value="Unassembled WGS sequence"/>
</dbReference>
<reference evidence="3" key="1">
    <citation type="submission" date="2016-01" db="EMBL/GenBank/DDBJ databases">
        <authorList>
            <person name="Regsiter A."/>
            <person name="william w."/>
        </authorList>
    </citation>
    <scope>NUCLEOTIDE SEQUENCE [LARGE SCALE GENOMIC DNA]</scope>
    <source>
        <strain evidence="3">CFBP 6623</strain>
    </source>
</reference>
<feature type="compositionally biased region" description="Basic and acidic residues" evidence="1">
    <location>
        <begin position="57"/>
        <end position="69"/>
    </location>
</feature>
<dbReference type="AlphaFoldDB" id="A0A1S7Q9U5"/>
<evidence type="ECO:0000256" key="1">
    <source>
        <dbReference type="SAM" id="MobiDB-lite"/>
    </source>
</evidence>
<name>A0A1S7Q9U5_9HYPH</name>
<feature type="region of interest" description="Disordered" evidence="1">
    <location>
        <begin position="53"/>
        <end position="87"/>
    </location>
</feature>
<protein>
    <submittedName>
        <fullName evidence="2">Uncharacterized protein</fullName>
    </submittedName>
</protein>
<proteinExistence type="predicted"/>
<accession>A0A1S7Q9U5</accession>
<organism evidence="2 3">
    <name type="scientific">Agrobacterium tomkonis CFBP 6623</name>
    <dbReference type="NCBI Taxonomy" id="1183432"/>
    <lineage>
        <taxon>Bacteria</taxon>
        <taxon>Pseudomonadati</taxon>
        <taxon>Pseudomonadota</taxon>
        <taxon>Alphaproteobacteria</taxon>
        <taxon>Hyphomicrobiales</taxon>
        <taxon>Rhizobiaceae</taxon>
        <taxon>Rhizobium/Agrobacterium group</taxon>
        <taxon>Agrobacterium</taxon>
        <taxon>Agrobacterium tumefaciens complex</taxon>
    </lineage>
</organism>
<evidence type="ECO:0000313" key="2">
    <source>
        <dbReference type="EMBL" id="CUX33204.1"/>
    </source>
</evidence>
<sequence length="115" mass="12712">MHAIFAARVIIENQQPRTRREAILQEEKFYTDMAEASRAWRLFSALIGLMKAKSRRSVKESDQGRESTGCDKAQAKGQPPALVVSAGDGNGARGAMCRSVHARVPDEKLNRPMPC</sequence>
<evidence type="ECO:0000313" key="3">
    <source>
        <dbReference type="Proteomes" id="UP000191988"/>
    </source>
</evidence>
<dbReference type="EMBL" id="FBWK01000037">
    <property type="protein sequence ID" value="CUX33204.1"/>
    <property type="molecule type" value="Genomic_DNA"/>
</dbReference>
<keyword evidence="3" id="KW-1185">Reference proteome</keyword>
<gene>
    <name evidence="2" type="ORF">AGR3A_Cc420087</name>
</gene>